<accession>C6M545</accession>
<dbReference type="EMBL" id="ACKO02000008">
    <property type="protein sequence ID" value="EET44682.1"/>
    <property type="molecule type" value="Genomic_DNA"/>
</dbReference>
<dbReference type="RefSeq" id="WP_003758138.1">
    <property type="nucleotide sequence ID" value="NZ_ACKO02000008.1"/>
</dbReference>
<dbReference type="Proteomes" id="UP000005365">
    <property type="component" value="Unassembled WGS sequence"/>
</dbReference>
<dbReference type="AlphaFoldDB" id="C6M545"/>
<feature type="domain" description="DUF4189" evidence="2">
    <location>
        <begin position="62"/>
        <end position="170"/>
    </location>
</feature>
<protein>
    <recommendedName>
        <fullName evidence="2">DUF4189 domain-containing protein</fullName>
    </recommendedName>
</protein>
<evidence type="ECO:0000256" key="1">
    <source>
        <dbReference type="SAM" id="SignalP"/>
    </source>
</evidence>
<proteinExistence type="predicted"/>
<evidence type="ECO:0000313" key="3">
    <source>
        <dbReference type="EMBL" id="EET44682.1"/>
    </source>
</evidence>
<keyword evidence="4" id="KW-1185">Reference proteome</keyword>
<comment type="caution">
    <text evidence="3">The sequence shown here is derived from an EMBL/GenBank/DDBJ whole genome shotgun (WGS) entry which is preliminary data.</text>
</comment>
<keyword evidence="1" id="KW-0732">Signal</keyword>
<organism evidence="3 4">
    <name type="scientific">Neisseria sicca ATCC 29256</name>
    <dbReference type="NCBI Taxonomy" id="547045"/>
    <lineage>
        <taxon>Bacteria</taxon>
        <taxon>Pseudomonadati</taxon>
        <taxon>Pseudomonadota</taxon>
        <taxon>Betaproteobacteria</taxon>
        <taxon>Neisseriales</taxon>
        <taxon>Neisseriaceae</taxon>
        <taxon>Neisseria</taxon>
    </lineage>
</organism>
<dbReference type="Pfam" id="PF13827">
    <property type="entry name" value="DUF4189"/>
    <property type="match status" value="1"/>
</dbReference>
<gene>
    <name evidence="3" type="ORF">NEISICOT_01644</name>
</gene>
<feature type="signal peptide" evidence="1">
    <location>
        <begin position="1"/>
        <end position="19"/>
    </location>
</feature>
<evidence type="ECO:0000313" key="4">
    <source>
        <dbReference type="Proteomes" id="UP000005365"/>
    </source>
</evidence>
<reference evidence="3" key="1">
    <citation type="submission" date="2009-07" db="EMBL/GenBank/DDBJ databases">
        <authorList>
            <person name="Weinstock G."/>
            <person name="Sodergren E."/>
            <person name="Clifton S."/>
            <person name="Fulton L."/>
            <person name="Fulton B."/>
            <person name="Courtney L."/>
            <person name="Fronick C."/>
            <person name="Harrison M."/>
            <person name="Strong C."/>
            <person name="Farmer C."/>
            <person name="Delahaunty K."/>
            <person name="Markovic C."/>
            <person name="Hall O."/>
            <person name="Minx P."/>
            <person name="Tomlinson C."/>
            <person name="Mitreva M."/>
            <person name="Nelson J."/>
            <person name="Hou S."/>
            <person name="Wollam A."/>
            <person name="Pepin K.H."/>
            <person name="Johnson M."/>
            <person name="Bhonagiri V."/>
            <person name="Nash W.E."/>
            <person name="Warren W."/>
            <person name="Chinwalla A."/>
            <person name="Mardis E.R."/>
            <person name="Wilson R.K."/>
        </authorList>
    </citation>
    <scope>NUCLEOTIDE SEQUENCE [LARGE SCALE GENOMIC DNA]</scope>
    <source>
        <strain evidence="3">ATCC 29256</strain>
    </source>
</reference>
<name>C6M545_NEISI</name>
<feature type="chain" id="PRO_5002968121" description="DUF4189 domain-containing protein" evidence="1">
    <location>
        <begin position="20"/>
        <end position="179"/>
    </location>
</feature>
<dbReference type="InterPro" id="IPR025240">
    <property type="entry name" value="DUF4189"/>
</dbReference>
<sequence length="179" mass="19108">MKKIFLMLLAMQVSPFVLADGLNAINDPVMNPCIQRPDLAGCSGNSQSGGQARRVINIPTRWGAIYYNAANQAIGYSENNTKGYHSANKEALANCIKAGGGKNPLDRNGEGCSLMTEYRNMCGAIVLGGAGGKYRAAAKNADSIAEAEQKAISACEAGQSFKCTVRYSGCSRHPDYLRY</sequence>
<evidence type="ECO:0000259" key="2">
    <source>
        <dbReference type="Pfam" id="PF13827"/>
    </source>
</evidence>